<dbReference type="Proteomes" id="UP000265798">
    <property type="component" value="Unassembled WGS sequence"/>
</dbReference>
<feature type="domain" description="N-acetyltransferase" evidence="1">
    <location>
        <begin position="4"/>
        <end position="178"/>
    </location>
</feature>
<gene>
    <name evidence="2" type="ORF">DLM75_19650</name>
</gene>
<dbReference type="PROSITE" id="PS51186">
    <property type="entry name" value="GNAT"/>
    <property type="match status" value="1"/>
</dbReference>
<organism evidence="2 3">
    <name type="scientific">Leptospira stimsonii</name>
    <dbReference type="NCBI Taxonomy" id="2202203"/>
    <lineage>
        <taxon>Bacteria</taxon>
        <taxon>Pseudomonadati</taxon>
        <taxon>Spirochaetota</taxon>
        <taxon>Spirochaetia</taxon>
        <taxon>Leptospirales</taxon>
        <taxon>Leptospiraceae</taxon>
        <taxon>Leptospira</taxon>
    </lineage>
</organism>
<dbReference type="Gene3D" id="3.40.630.30">
    <property type="match status" value="1"/>
</dbReference>
<dbReference type="CDD" id="cd04301">
    <property type="entry name" value="NAT_SF"/>
    <property type="match status" value="1"/>
</dbReference>
<dbReference type="Pfam" id="PF00583">
    <property type="entry name" value="Acetyltransf_1"/>
    <property type="match status" value="1"/>
</dbReference>
<sequence>MLKLSYKPVNESNWTDLEKLFESKGGPHNCWCMVWRNMEETTDRNSKADKKKSLISYMNRRIPIGILCYNDTEAIAWCSIGPRESYRELSGDKALIDVWSLVCFFIKKEYRQKGITEEFVNHATIYAKENGARYLEVYPVDPDSPSYRFMGFKPTFDRLGFVFKHKAGQRRNVMTKAI</sequence>
<reference evidence="3" key="1">
    <citation type="submission" date="2018-05" db="EMBL/GenBank/DDBJ databases">
        <title>Leptospira yasudae sp. nov. and Leptospira stimsonii sp. nov., two pathogenic species of the genus Leptospira isolated from environmental sources.</title>
        <authorList>
            <person name="Casanovas-Massana A."/>
            <person name="Hamond C."/>
            <person name="Santos L.A."/>
            <person name="Hacker K.P."/>
            <person name="Balassiano I."/>
            <person name="Medeiros M.A."/>
            <person name="Reis M.G."/>
            <person name="Ko A.I."/>
            <person name="Wunder E.A."/>
        </authorList>
    </citation>
    <scope>NUCLEOTIDE SEQUENCE [LARGE SCALE GENOMIC DNA]</scope>
    <source>
        <strain evidence="3">Yale</strain>
    </source>
</reference>
<protein>
    <submittedName>
        <fullName evidence="2">GNAT family N-acetyltransferase</fullName>
    </submittedName>
</protein>
<dbReference type="OrthoDB" id="162220at2"/>
<dbReference type="EMBL" id="QHCT01000007">
    <property type="protein sequence ID" value="RHX85744.1"/>
    <property type="molecule type" value="Genomic_DNA"/>
</dbReference>
<name>A0A396YWK6_9LEPT</name>
<evidence type="ECO:0000313" key="2">
    <source>
        <dbReference type="EMBL" id="RHX85744.1"/>
    </source>
</evidence>
<evidence type="ECO:0000259" key="1">
    <source>
        <dbReference type="PROSITE" id="PS51186"/>
    </source>
</evidence>
<keyword evidence="2" id="KW-0808">Transferase</keyword>
<evidence type="ECO:0000313" key="3">
    <source>
        <dbReference type="Proteomes" id="UP000265798"/>
    </source>
</evidence>
<dbReference type="InterPro" id="IPR016181">
    <property type="entry name" value="Acyl_CoA_acyltransferase"/>
</dbReference>
<proteinExistence type="predicted"/>
<dbReference type="SUPFAM" id="SSF55729">
    <property type="entry name" value="Acyl-CoA N-acyltransferases (Nat)"/>
    <property type="match status" value="1"/>
</dbReference>
<dbReference type="RefSeq" id="WP_118970207.1">
    <property type="nucleotide sequence ID" value="NZ_QHCT01000007.1"/>
</dbReference>
<accession>A0A396YWK6</accession>
<dbReference type="GO" id="GO:0016747">
    <property type="term" value="F:acyltransferase activity, transferring groups other than amino-acyl groups"/>
    <property type="evidence" value="ECO:0007669"/>
    <property type="project" value="InterPro"/>
</dbReference>
<comment type="caution">
    <text evidence="2">The sequence shown here is derived from an EMBL/GenBank/DDBJ whole genome shotgun (WGS) entry which is preliminary data.</text>
</comment>
<dbReference type="InterPro" id="IPR000182">
    <property type="entry name" value="GNAT_dom"/>
</dbReference>
<dbReference type="AlphaFoldDB" id="A0A396YWK6"/>